<dbReference type="InterPro" id="IPR045584">
    <property type="entry name" value="Pilin-like"/>
</dbReference>
<gene>
    <name evidence="2" type="ORF">LCGC14_0236810</name>
</gene>
<accession>A0A0F9UD13</accession>
<dbReference type="AlphaFoldDB" id="A0A0F9UD13"/>
<keyword evidence="1" id="KW-1133">Transmembrane helix</keyword>
<keyword evidence="1" id="KW-0812">Transmembrane</keyword>
<organism evidence="2">
    <name type="scientific">marine sediment metagenome</name>
    <dbReference type="NCBI Taxonomy" id="412755"/>
    <lineage>
        <taxon>unclassified sequences</taxon>
        <taxon>metagenomes</taxon>
        <taxon>ecological metagenomes</taxon>
    </lineage>
</organism>
<dbReference type="Pfam" id="PF07963">
    <property type="entry name" value="N_methyl"/>
    <property type="match status" value="1"/>
</dbReference>
<comment type="caution">
    <text evidence="2">The sequence shown here is derived from an EMBL/GenBank/DDBJ whole genome shotgun (WGS) entry which is preliminary data.</text>
</comment>
<protein>
    <recommendedName>
        <fullName evidence="3">General secretion pathway GspH domain-containing protein</fullName>
    </recommendedName>
</protein>
<evidence type="ECO:0008006" key="3">
    <source>
        <dbReference type="Google" id="ProtNLM"/>
    </source>
</evidence>
<name>A0A0F9UD13_9ZZZZ</name>
<dbReference type="NCBIfam" id="TIGR02532">
    <property type="entry name" value="IV_pilin_GFxxxE"/>
    <property type="match status" value="1"/>
</dbReference>
<keyword evidence="1" id="KW-0472">Membrane</keyword>
<sequence length="167" mass="17910">MKFETHEHIAEVTTMSQEGQKAQKQKGFTLIEIVVALSIVMMLLIFLVPGLFQSQEDSKVQAAQTQIMKDFPSAILRVKTMARTCASITTAKLVARGIPAQTPWESNWSVTAATATAVTISYPTGISDASILTDVASGLPKYPADKSSNITSATASSGNLVIVFRCN</sequence>
<feature type="transmembrane region" description="Helical" evidence="1">
    <location>
        <begin position="30"/>
        <end position="52"/>
    </location>
</feature>
<dbReference type="EMBL" id="LAZR01000117">
    <property type="protein sequence ID" value="KKN89549.1"/>
    <property type="molecule type" value="Genomic_DNA"/>
</dbReference>
<evidence type="ECO:0000256" key="1">
    <source>
        <dbReference type="SAM" id="Phobius"/>
    </source>
</evidence>
<dbReference type="Gene3D" id="3.30.700.10">
    <property type="entry name" value="Glycoprotein, Type 4 Pilin"/>
    <property type="match status" value="1"/>
</dbReference>
<evidence type="ECO:0000313" key="2">
    <source>
        <dbReference type="EMBL" id="KKN89549.1"/>
    </source>
</evidence>
<dbReference type="PROSITE" id="PS00409">
    <property type="entry name" value="PROKAR_NTER_METHYL"/>
    <property type="match status" value="1"/>
</dbReference>
<proteinExistence type="predicted"/>
<reference evidence="2" key="1">
    <citation type="journal article" date="2015" name="Nature">
        <title>Complex archaea that bridge the gap between prokaryotes and eukaryotes.</title>
        <authorList>
            <person name="Spang A."/>
            <person name="Saw J.H."/>
            <person name="Jorgensen S.L."/>
            <person name="Zaremba-Niedzwiedzka K."/>
            <person name="Martijn J."/>
            <person name="Lind A.E."/>
            <person name="van Eijk R."/>
            <person name="Schleper C."/>
            <person name="Guy L."/>
            <person name="Ettema T.J."/>
        </authorList>
    </citation>
    <scope>NUCLEOTIDE SEQUENCE</scope>
</reference>
<dbReference type="SUPFAM" id="SSF54523">
    <property type="entry name" value="Pili subunits"/>
    <property type="match status" value="1"/>
</dbReference>
<dbReference type="InterPro" id="IPR012902">
    <property type="entry name" value="N_methyl_site"/>
</dbReference>